<gene>
    <name evidence="4" type="ORF">C8D88_11417</name>
</gene>
<reference evidence="4 5" key="1">
    <citation type="submission" date="2018-05" db="EMBL/GenBank/DDBJ databases">
        <title>Genomic Encyclopedia of Type Strains, Phase IV (KMG-IV): sequencing the most valuable type-strain genomes for metagenomic binning, comparative biology and taxonomic classification.</title>
        <authorList>
            <person name="Goeker M."/>
        </authorList>
    </citation>
    <scope>NUCLEOTIDE SEQUENCE [LARGE SCALE GENOMIC DNA]</scope>
    <source>
        <strain evidence="4 5">DSM 45480</strain>
    </source>
</reference>
<dbReference type="EMBL" id="QGHB01000014">
    <property type="protein sequence ID" value="PWK82152.1"/>
    <property type="molecule type" value="Genomic_DNA"/>
</dbReference>
<dbReference type="Pfam" id="PF01740">
    <property type="entry name" value="STAS"/>
    <property type="match status" value="1"/>
</dbReference>
<comment type="caution">
    <text evidence="4">The sequence shown here is derived from an EMBL/GenBank/DDBJ whole genome shotgun (WGS) entry which is preliminary data.</text>
</comment>
<accession>A0A316HNI9</accession>
<dbReference type="GO" id="GO:0043856">
    <property type="term" value="F:anti-sigma factor antagonist activity"/>
    <property type="evidence" value="ECO:0007669"/>
    <property type="project" value="InterPro"/>
</dbReference>
<evidence type="ECO:0000256" key="1">
    <source>
        <dbReference type="ARBA" id="ARBA00009013"/>
    </source>
</evidence>
<dbReference type="InterPro" id="IPR036513">
    <property type="entry name" value="STAS_dom_sf"/>
</dbReference>
<dbReference type="NCBIfam" id="TIGR00377">
    <property type="entry name" value="ant_ant_sig"/>
    <property type="match status" value="1"/>
</dbReference>
<proteinExistence type="inferred from homology"/>
<dbReference type="PANTHER" id="PTHR33495">
    <property type="entry name" value="ANTI-SIGMA FACTOR ANTAGONIST TM_1081-RELATED-RELATED"/>
    <property type="match status" value="1"/>
</dbReference>
<dbReference type="SUPFAM" id="SSF52091">
    <property type="entry name" value="SpoIIaa-like"/>
    <property type="match status" value="1"/>
</dbReference>
<feature type="domain" description="STAS" evidence="3">
    <location>
        <begin position="13"/>
        <end position="122"/>
    </location>
</feature>
<evidence type="ECO:0000256" key="2">
    <source>
        <dbReference type="RuleBase" id="RU003749"/>
    </source>
</evidence>
<dbReference type="CDD" id="cd07043">
    <property type="entry name" value="STAS_anti-anti-sigma_factors"/>
    <property type="match status" value="1"/>
</dbReference>
<dbReference type="AlphaFoldDB" id="A0A316HNI9"/>
<dbReference type="Gene3D" id="3.30.750.24">
    <property type="entry name" value="STAS domain"/>
    <property type="match status" value="1"/>
</dbReference>
<dbReference type="RefSeq" id="WP_109640691.1">
    <property type="nucleotide sequence ID" value="NZ_QGHB01000014.1"/>
</dbReference>
<evidence type="ECO:0000259" key="3">
    <source>
        <dbReference type="PROSITE" id="PS50801"/>
    </source>
</evidence>
<dbReference type="InterPro" id="IPR002645">
    <property type="entry name" value="STAS_dom"/>
</dbReference>
<dbReference type="InterPro" id="IPR003658">
    <property type="entry name" value="Anti-sigma_ant"/>
</dbReference>
<dbReference type="Proteomes" id="UP000246005">
    <property type="component" value="Unassembled WGS sequence"/>
</dbReference>
<protein>
    <recommendedName>
        <fullName evidence="2">Anti-sigma factor antagonist</fullName>
    </recommendedName>
</protein>
<sequence>MNALFRSDETEPLTITTHTCQGFPVTAVHGEIDMCTEELFCVVLKRQLANKPSVLVVDLRGVTFLGSSGIHVLLAGHTDAQLIGTRFAVVANQRAVLMPLSVTGLDLVFDLHHDLHEALRVHAA</sequence>
<dbReference type="PANTHER" id="PTHR33495:SF13">
    <property type="entry name" value="ANTI-SIGMA-F FACTOR ANTAGONIST RSFB"/>
    <property type="match status" value="1"/>
</dbReference>
<evidence type="ECO:0000313" key="4">
    <source>
        <dbReference type="EMBL" id="PWK82152.1"/>
    </source>
</evidence>
<dbReference type="PROSITE" id="PS50801">
    <property type="entry name" value="STAS"/>
    <property type="match status" value="1"/>
</dbReference>
<comment type="similarity">
    <text evidence="1 2">Belongs to the anti-sigma-factor antagonist family.</text>
</comment>
<evidence type="ECO:0000313" key="5">
    <source>
        <dbReference type="Proteomes" id="UP000246005"/>
    </source>
</evidence>
<organism evidence="4 5">
    <name type="scientific">Lentzea atacamensis</name>
    <dbReference type="NCBI Taxonomy" id="531938"/>
    <lineage>
        <taxon>Bacteria</taxon>
        <taxon>Bacillati</taxon>
        <taxon>Actinomycetota</taxon>
        <taxon>Actinomycetes</taxon>
        <taxon>Pseudonocardiales</taxon>
        <taxon>Pseudonocardiaceae</taxon>
        <taxon>Lentzea</taxon>
    </lineage>
</organism>
<name>A0A316HNI9_9PSEU</name>